<dbReference type="AlphaFoldDB" id="A0AAI9IA06"/>
<dbReference type="GO" id="GO:0006729">
    <property type="term" value="P:tetrahydrobiopterin biosynthetic process"/>
    <property type="evidence" value="ECO:0007669"/>
    <property type="project" value="InterPro"/>
</dbReference>
<evidence type="ECO:0000313" key="6">
    <source>
        <dbReference type="Proteomes" id="UP000006772"/>
    </source>
</evidence>
<evidence type="ECO:0000313" key="5">
    <source>
        <dbReference type="EMBL" id="EOA02119.1"/>
    </source>
</evidence>
<keyword evidence="3 4" id="KW-0456">Lyase</keyword>
<evidence type="ECO:0000256" key="1">
    <source>
        <dbReference type="ARBA" id="ARBA00001554"/>
    </source>
</evidence>
<dbReference type="InterPro" id="IPR001533">
    <property type="entry name" value="Pterin_deHydtase"/>
</dbReference>
<name>A0AAI9IA06_9BURK</name>
<reference evidence="5 6" key="1">
    <citation type="journal article" date="2013" name="Front. Microbiol.">
        <title>The genome of the endophytic bacterium H. frisingense GSF30(T) identifies diverse strategies in the Herbaspirillum genus to interact with plants.</title>
        <authorList>
            <person name="Straub D."/>
            <person name="Rothballer M."/>
            <person name="Hartmann A."/>
            <person name="Ludewig U."/>
        </authorList>
    </citation>
    <scope>NUCLEOTIDE SEQUENCE [LARGE SCALE GENOMIC DNA]</scope>
    <source>
        <strain evidence="5 6">GSF30</strain>
    </source>
</reference>
<dbReference type="PANTHER" id="PTHR12599">
    <property type="entry name" value="PTERIN-4-ALPHA-CARBINOLAMINE DEHYDRATASE"/>
    <property type="match status" value="1"/>
</dbReference>
<dbReference type="EC" id="4.2.1.96" evidence="4"/>
<gene>
    <name evidence="5" type="ORF">HFRIS_024167</name>
</gene>
<organism evidence="5 6">
    <name type="scientific">Herbaspirillum frisingense GSF30</name>
    <dbReference type="NCBI Taxonomy" id="864073"/>
    <lineage>
        <taxon>Bacteria</taxon>
        <taxon>Pseudomonadati</taxon>
        <taxon>Pseudomonadota</taxon>
        <taxon>Betaproteobacteria</taxon>
        <taxon>Burkholderiales</taxon>
        <taxon>Oxalobacteraceae</taxon>
        <taxon>Herbaspirillum</taxon>
    </lineage>
</organism>
<dbReference type="SUPFAM" id="SSF55248">
    <property type="entry name" value="PCD-like"/>
    <property type="match status" value="1"/>
</dbReference>
<dbReference type="HAMAP" id="MF_00434">
    <property type="entry name" value="Pterin_4_alpha"/>
    <property type="match status" value="1"/>
</dbReference>
<dbReference type="Pfam" id="PF01329">
    <property type="entry name" value="Pterin_4a"/>
    <property type="match status" value="1"/>
</dbReference>
<comment type="catalytic activity">
    <reaction evidence="1 4">
        <text>(4aS,6R)-4a-hydroxy-L-erythro-5,6,7,8-tetrahydrobiopterin = (6R)-L-erythro-6,7-dihydrobiopterin + H2O</text>
        <dbReference type="Rhea" id="RHEA:11920"/>
        <dbReference type="ChEBI" id="CHEBI:15377"/>
        <dbReference type="ChEBI" id="CHEBI:15642"/>
        <dbReference type="ChEBI" id="CHEBI:43120"/>
        <dbReference type="EC" id="4.2.1.96"/>
    </reaction>
</comment>
<evidence type="ECO:0000256" key="4">
    <source>
        <dbReference type="HAMAP-Rule" id="MF_00434"/>
    </source>
</evidence>
<protein>
    <recommendedName>
        <fullName evidence="4">Putative pterin-4-alpha-carbinolamine dehydratase</fullName>
        <shortName evidence="4">PHS</shortName>
        <ecNumber evidence="4">4.2.1.96</ecNumber>
    </recommendedName>
    <alternativeName>
        <fullName evidence="4">4-alpha-hydroxy-tetrahydropterin dehydratase</fullName>
    </alternativeName>
    <alternativeName>
        <fullName evidence="4">Pterin carbinolamine dehydratase</fullName>
        <shortName evidence="4">PCD</shortName>
    </alternativeName>
</protein>
<dbReference type="PANTHER" id="PTHR12599:SF0">
    <property type="entry name" value="PTERIN-4-ALPHA-CARBINOLAMINE DEHYDRATASE"/>
    <property type="match status" value="1"/>
</dbReference>
<evidence type="ECO:0000256" key="2">
    <source>
        <dbReference type="ARBA" id="ARBA00006472"/>
    </source>
</evidence>
<accession>A0AAI9IA06</accession>
<dbReference type="GO" id="GO:0008124">
    <property type="term" value="F:4-alpha-hydroxytetrahydrobiopterin dehydratase activity"/>
    <property type="evidence" value="ECO:0007669"/>
    <property type="project" value="UniProtKB-UniRule"/>
</dbReference>
<dbReference type="EMBL" id="AEEC02000067">
    <property type="protein sequence ID" value="EOA02119.1"/>
    <property type="molecule type" value="Genomic_DNA"/>
</dbReference>
<dbReference type="Gene3D" id="3.30.1360.20">
    <property type="entry name" value="Transcriptional coactivator/pterin dehydratase"/>
    <property type="match status" value="1"/>
</dbReference>
<dbReference type="RefSeq" id="WP_006465642.1">
    <property type="nucleotide sequence ID" value="NZ_AEEC02000067.1"/>
</dbReference>
<evidence type="ECO:0000256" key="3">
    <source>
        <dbReference type="ARBA" id="ARBA00023239"/>
    </source>
</evidence>
<proteinExistence type="inferred from homology"/>
<comment type="similarity">
    <text evidence="2 4">Belongs to the pterin-4-alpha-carbinolamine dehydratase family.</text>
</comment>
<sequence>MSITASTLAASRCVQPIEALDDAALASHLAALPEWKIEGGKLTRSFAFANYYETLAFVNAIAWVIHAEDHHPDLGVSYNRCSVRFDTHSVNDGRGGLSANDFVCAAKVDAIFAQRANA</sequence>
<comment type="caution">
    <text evidence="5">The sequence shown here is derived from an EMBL/GenBank/DDBJ whole genome shotgun (WGS) entry which is preliminary data.</text>
</comment>
<dbReference type="InterPro" id="IPR036428">
    <property type="entry name" value="PCD_sf"/>
</dbReference>
<dbReference type="Proteomes" id="UP000006772">
    <property type="component" value="Unassembled WGS sequence"/>
</dbReference>